<evidence type="ECO:0000256" key="5">
    <source>
        <dbReference type="SAM" id="MobiDB-lite"/>
    </source>
</evidence>
<evidence type="ECO:0000259" key="7">
    <source>
        <dbReference type="Pfam" id="PF01694"/>
    </source>
</evidence>
<proteinExistence type="predicted"/>
<keyword evidence="4 6" id="KW-0472">Membrane</keyword>
<dbReference type="GO" id="GO:0006508">
    <property type="term" value="P:proteolysis"/>
    <property type="evidence" value="ECO:0007669"/>
    <property type="project" value="UniProtKB-KW"/>
</dbReference>
<dbReference type="GO" id="GO:0004252">
    <property type="term" value="F:serine-type endopeptidase activity"/>
    <property type="evidence" value="ECO:0007669"/>
    <property type="project" value="InterPro"/>
</dbReference>
<keyword evidence="9" id="KW-0645">Protease</keyword>
<dbReference type="SMART" id="SM01160">
    <property type="entry name" value="DUF1751"/>
    <property type="match status" value="1"/>
</dbReference>
<feature type="transmembrane region" description="Helical" evidence="6">
    <location>
        <begin position="110"/>
        <end position="128"/>
    </location>
</feature>
<dbReference type="Gene3D" id="1.20.1540.10">
    <property type="entry name" value="Rhomboid-like"/>
    <property type="match status" value="1"/>
</dbReference>
<comment type="subcellular location">
    <subcellularLocation>
        <location evidence="1">Membrane</location>
        <topology evidence="1">Multi-pass membrane protein</topology>
    </subcellularLocation>
</comment>
<keyword evidence="2 6" id="KW-0812">Transmembrane</keyword>
<dbReference type="InterPro" id="IPR046483">
    <property type="entry name" value="DUF6576"/>
</dbReference>
<feature type="transmembrane region" description="Helical" evidence="6">
    <location>
        <begin position="69"/>
        <end position="98"/>
    </location>
</feature>
<protein>
    <submittedName>
        <fullName evidence="9">Rhomboid protease GluP</fullName>
        <ecNumber evidence="9">3.4.21.105</ecNumber>
    </submittedName>
</protein>
<dbReference type="PANTHER" id="PTHR43066:SF11">
    <property type="entry name" value="PEPTIDASE S54 RHOMBOID DOMAIN-CONTAINING PROTEIN"/>
    <property type="match status" value="1"/>
</dbReference>
<keyword evidence="9" id="KW-0378">Hydrolase</keyword>
<dbReference type="KEGG" id="chya:V22_14540"/>
<organism evidence="9 10">
    <name type="scientific">Calycomorphotria hydatis</name>
    <dbReference type="NCBI Taxonomy" id="2528027"/>
    <lineage>
        <taxon>Bacteria</taxon>
        <taxon>Pseudomonadati</taxon>
        <taxon>Planctomycetota</taxon>
        <taxon>Planctomycetia</taxon>
        <taxon>Planctomycetales</taxon>
        <taxon>Planctomycetaceae</taxon>
        <taxon>Calycomorphotria</taxon>
    </lineage>
</organism>
<dbReference type="Pfam" id="PF20216">
    <property type="entry name" value="DUF6576"/>
    <property type="match status" value="1"/>
</dbReference>
<dbReference type="InterPro" id="IPR022764">
    <property type="entry name" value="Peptidase_S54_rhomboid_dom"/>
</dbReference>
<gene>
    <name evidence="9" type="primary">gluP</name>
    <name evidence="9" type="ORF">V22_14540</name>
</gene>
<dbReference type="PANTHER" id="PTHR43066">
    <property type="entry name" value="RHOMBOID-RELATED PROTEIN"/>
    <property type="match status" value="1"/>
</dbReference>
<name>A0A517T769_9PLAN</name>
<evidence type="ECO:0000256" key="4">
    <source>
        <dbReference type="ARBA" id="ARBA00023136"/>
    </source>
</evidence>
<dbReference type="InterPro" id="IPR035952">
    <property type="entry name" value="Rhomboid-like_sf"/>
</dbReference>
<dbReference type="EMBL" id="CP036316">
    <property type="protein sequence ID" value="QDT64223.1"/>
    <property type="molecule type" value="Genomic_DNA"/>
</dbReference>
<dbReference type="Pfam" id="PF01694">
    <property type="entry name" value="Rhomboid"/>
    <property type="match status" value="1"/>
</dbReference>
<sequence length="295" mass="33442">MGIYDRDYTRDYNDHGPSFFSTDQVTKTLMAITIGVFIAQLFTFDPARGSSIVTDWLSLSATDVLKGQVWRLITFGFCHSTSQPFHILFNMLWLWWFGRMVESMYGEREFLMFYLAAIFASGLCAIGVDLAVDRTVYTIGASGAVMGIVILYALHYPRQPIHLLLLPPIELRWVAIFIVVTSFFPLLFLFAGSGGEGGVSHSAHFGGILFSYFYYRNAWRLAPMLNFFQGFKMSLPKRRHKAPLKIHDPDANDTTSDLDDEVDSLLAKIHEHGEGSLTDAERRTLEEASRRLRGK</sequence>
<evidence type="ECO:0000256" key="3">
    <source>
        <dbReference type="ARBA" id="ARBA00022989"/>
    </source>
</evidence>
<feature type="region of interest" description="Disordered" evidence="5">
    <location>
        <begin position="271"/>
        <end position="295"/>
    </location>
</feature>
<dbReference type="Proteomes" id="UP000319976">
    <property type="component" value="Chromosome"/>
</dbReference>
<dbReference type="GO" id="GO:0016020">
    <property type="term" value="C:membrane"/>
    <property type="evidence" value="ECO:0007669"/>
    <property type="project" value="UniProtKB-SubCell"/>
</dbReference>
<accession>A0A517T769</accession>
<feature type="transmembrane region" description="Helical" evidence="6">
    <location>
        <begin position="174"/>
        <end position="192"/>
    </location>
</feature>
<keyword evidence="3 6" id="KW-1133">Transmembrane helix</keyword>
<evidence type="ECO:0000313" key="10">
    <source>
        <dbReference type="Proteomes" id="UP000319976"/>
    </source>
</evidence>
<feature type="transmembrane region" description="Helical" evidence="6">
    <location>
        <begin position="134"/>
        <end position="154"/>
    </location>
</feature>
<evidence type="ECO:0000259" key="8">
    <source>
        <dbReference type="Pfam" id="PF20216"/>
    </source>
</evidence>
<dbReference type="RefSeq" id="WP_145261205.1">
    <property type="nucleotide sequence ID" value="NZ_CP036316.1"/>
</dbReference>
<evidence type="ECO:0000313" key="9">
    <source>
        <dbReference type="EMBL" id="QDT64223.1"/>
    </source>
</evidence>
<dbReference type="OrthoDB" id="9813074at2"/>
<keyword evidence="10" id="KW-1185">Reference proteome</keyword>
<evidence type="ECO:0000256" key="2">
    <source>
        <dbReference type="ARBA" id="ARBA00022692"/>
    </source>
</evidence>
<dbReference type="EC" id="3.4.21.105" evidence="9"/>
<feature type="domain" description="Peptidase S54 rhomboid" evidence="7">
    <location>
        <begin position="66"/>
        <end position="214"/>
    </location>
</feature>
<feature type="domain" description="DUF6576" evidence="8">
    <location>
        <begin position="260"/>
        <end position="291"/>
    </location>
</feature>
<reference evidence="9 10" key="1">
    <citation type="submission" date="2019-02" db="EMBL/GenBank/DDBJ databases">
        <title>Deep-cultivation of Planctomycetes and their phenomic and genomic characterization uncovers novel biology.</title>
        <authorList>
            <person name="Wiegand S."/>
            <person name="Jogler M."/>
            <person name="Boedeker C."/>
            <person name="Pinto D."/>
            <person name="Vollmers J."/>
            <person name="Rivas-Marin E."/>
            <person name="Kohn T."/>
            <person name="Peeters S.H."/>
            <person name="Heuer A."/>
            <person name="Rast P."/>
            <person name="Oberbeckmann S."/>
            <person name="Bunk B."/>
            <person name="Jeske O."/>
            <person name="Meyerdierks A."/>
            <person name="Storesund J.E."/>
            <person name="Kallscheuer N."/>
            <person name="Luecker S."/>
            <person name="Lage O.M."/>
            <person name="Pohl T."/>
            <person name="Merkel B.J."/>
            <person name="Hornburger P."/>
            <person name="Mueller R.-W."/>
            <person name="Bruemmer F."/>
            <person name="Labrenz M."/>
            <person name="Spormann A.M."/>
            <person name="Op den Camp H."/>
            <person name="Overmann J."/>
            <person name="Amann R."/>
            <person name="Jetten M.S.M."/>
            <person name="Mascher T."/>
            <person name="Medema M.H."/>
            <person name="Devos D.P."/>
            <person name="Kaster A.-K."/>
            <person name="Ovreas L."/>
            <person name="Rohde M."/>
            <person name="Galperin M.Y."/>
            <person name="Jogler C."/>
        </authorList>
    </citation>
    <scope>NUCLEOTIDE SEQUENCE [LARGE SCALE GENOMIC DNA]</scope>
    <source>
        <strain evidence="9 10">V22</strain>
    </source>
</reference>
<dbReference type="AlphaFoldDB" id="A0A517T769"/>
<evidence type="ECO:0000256" key="6">
    <source>
        <dbReference type="SAM" id="Phobius"/>
    </source>
</evidence>
<dbReference type="SUPFAM" id="SSF144091">
    <property type="entry name" value="Rhomboid-like"/>
    <property type="match status" value="1"/>
</dbReference>
<evidence type="ECO:0000256" key="1">
    <source>
        <dbReference type="ARBA" id="ARBA00004141"/>
    </source>
</evidence>